<protein>
    <submittedName>
        <fullName evidence="1">Uncharacterized protein</fullName>
    </submittedName>
</protein>
<sequence>MLVTSVGTYTIFIKRKITLHRFLQTFPSRHRNVFLPFIAYFIFTSRSTLATTPLCYHNALWQWRLKTGTLHSAVTGTGISIQEAMLP</sequence>
<organism evidence="1">
    <name type="scientific">Chlorobaculum parvum</name>
    <dbReference type="NCBI Taxonomy" id="274539"/>
    <lineage>
        <taxon>Bacteria</taxon>
        <taxon>Pseudomonadati</taxon>
        <taxon>Chlorobiota</taxon>
        <taxon>Chlorobiia</taxon>
        <taxon>Chlorobiales</taxon>
        <taxon>Chlorobiaceae</taxon>
        <taxon>Chlorobaculum</taxon>
    </lineage>
</organism>
<reference evidence="1" key="1">
    <citation type="journal article" date="2020" name="mSystems">
        <title>Genome- and Community-Level Interaction Insights into Carbon Utilization and Element Cycling Functions of Hydrothermarchaeota in Hydrothermal Sediment.</title>
        <authorList>
            <person name="Zhou Z."/>
            <person name="Liu Y."/>
            <person name="Xu W."/>
            <person name="Pan J."/>
            <person name="Luo Z.H."/>
            <person name="Li M."/>
        </authorList>
    </citation>
    <scope>NUCLEOTIDE SEQUENCE [LARGE SCALE GENOMIC DNA]</scope>
    <source>
        <strain evidence="1">HyVt-633</strain>
    </source>
</reference>
<accession>A0A7C5DGC2</accession>
<name>A0A7C5DGC2_9CHLB</name>
<comment type="caution">
    <text evidence="1">The sequence shown here is derived from an EMBL/GenBank/DDBJ whole genome shotgun (WGS) entry which is preliminary data.</text>
</comment>
<dbReference type="AlphaFoldDB" id="A0A7C5DGC2"/>
<evidence type="ECO:0000313" key="1">
    <source>
        <dbReference type="EMBL" id="HHE31910.1"/>
    </source>
</evidence>
<dbReference type="EMBL" id="DRSQ01000096">
    <property type="protein sequence ID" value="HHE31910.1"/>
    <property type="molecule type" value="Genomic_DNA"/>
</dbReference>
<proteinExistence type="predicted"/>
<gene>
    <name evidence="1" type="ORF">ENL07_04605</name>
</gene>
<dbReference type="Proteomes" id="UP000886058">
    <property type="component" value="Unassembled WGS sequence"/>
</dbReference>